<dbReference type="AlphaFoldDB" id="A0A5B8XVQ5"/>
<name>A0A5B8XVQ5_9DELT</name>
<gene>
    <name evidence="1" type="ORF">FRD01_13215</name>
</gene>
<dbReference type="OrthoDB" id="9764337at2"/>
<keyword evidence="2" id="KW-1185">Reference proteome</keyword>
<dbReference type="Proteomes" id="UP000321595">
    <property type="component" value="Chromosome"/>
</dbReference>
<evidence type="ECO:0000313" key="2">
    <source>
        <dbReference type="Proteomes" id="UP000321595"/>
    </source>
</evidence>
<dbReference type="Gene3D" id="1.10.3210.10">
    <property type="entry name" value="Hypothetical protein af1432"/>
    <property type="match status" value="2"/>
</dbReference>
<dbReference type="EMBL" id="CP042467">
    <property type="protein sequence ID" value="QED28173.1"/>
    <property type="molecule type" value="Genomic_DNA"/>
</dbReference>
<accession>A0A5B8XVQ5</accession>
<dbReference type="SUPFAM" id="SSF109604">
    <property type="entry name" value="HD-domain/PDEase-like"/>
    <property type="match status" value="1"/>
</dbReference>
<sequence length="475" mass="53467">MSETIQETLFLQERGRKIEDTIAHLVGPKICVFLTRITKVAEVYAADHNQTVVAAREFAAWLEEQFVALQEESLQVQMTASNFFLNGQLIRLDARTYASTLSVRTMFMGYAINQVTFNRGVGAEEVIGLVQALKAMKQGNLLALEDFRQPNIELASVDERELDVDATEDPRREIIELYAGLIIKCNVYFHRLRRGGNPSTKHIKRLVQRICDQIRENGDIFIGLINLRMILGQDFVHAVNTSIYAMMLADSVELNRLDLVRCGMTALSQDIERLNAAAEQAEAGFQTGDETHFQTNLSSVITVSSLGATDVLSALRLVTSYERGFPYNKPLPQAWYREELRPHLLSRIVEIARHYDILTQGLEGESKSPDRALQSMMMKMGSYYDPNLMKLFVNVVGIYPVGSIVELSTGERAMVLRSPSVLTENRISNAHRPTVKLLDSERIVDLSLPAHGGTRILRIIENDSVDERPGAFFLF</sequence>
<protein>
    <submittedName>
        <fullName evidence="1">Uncharacterized protein</fullName>
    </submittedName>
</protein>
<proteinExistence type="predicted"/>
<organism evidence="1 2">
    <name type="scientific">Microvenator marinus</name>
    <dbReference type="NCBI Taxonomy" id="2600177"/>
    <lineage>
        <taxon>Bacteria</taxon>
        <taxon>Deltaproteobacteria</taxon>
        <taxon>Bradymonadales</taxon>
        <taxon>Microvenatoraceae</taxon>
        <taxon>Microvenator</taxon>
    </lineage>
</organism>
<dbReference type="KEGG" id="bbae:FRD01_13215"/>
<reference evidence="1 2" key="1">
    <citation type="submission" date="2019-08" db="EMBL/GenBank/DDBJ databases">
        <authorList>
            <person name="Liang Q."/>
        </authorList>
    </citation>
    <scope>NUCLEOTIDE SEQUENCE [LARGE SCALE GENOMIC DNA]</scope>
    <source>
        <strain evidence="1 2">V1718</strain>
    </source>
</reference>
<dbReference type="RefSeq" id="WP_146960362.1">
    <property type="nucleotide sequence ID" value="NZ_CP042467.1"/>
</dbReference>
<evidence type="ECO:0000313" key="1">
    <source>
        <dbReference type="EMBL" id="QED28173.1"/>
    </source>
</evidence>